<dbReference type="AlphaFoldDB" id="A0A8X7RZZ6"/>
<dbReference type="Proteomes" id="UP000886595">
    <property type="component" value="Unassembled WGS sequence"/>
</dbReference>
<evidence type="ECO:0000313" key="1">
    <source>
        <dbReference type="EMBL" id="KAG2298613.1"/>
    </source>
</evidence>
<accession>A0A8X7RZZ6</accession>
<keyword evidence="2" id="KW-1185">Reference proteome</keyword>
<gene>
    <name evidence="1" type="ORF">Bca52824_035085</name>
</gene>
<sequence>MAYLPQTIVLRELSHDGIPEGIVLAPKLRLKERFQSLDLIGKKIGFKLRRPLFRFKSQTMAISSTVDSQPPLSNQIEFGIRHGGCLES</sequence>
<reference evidence="1 2" key="1">
    <citation type="submission" date="2020-02" db="EMBL/GenBank/DDBJ databases">
        <authorList>
            <person name="Ma Q."/>
            <person name="Huang Y."/>
            <person name="Song X."/>
            <person name="Pei D."/>
        </authorList>
    </citation>
    <scope>NUCLEOTIDE SEQUENCE [LARGE SCALE GENOMIC DNA]</scope>
    <source>
        <strain evidence="1">Sxm20200214</strain>
        <tissue evidence="1">Leaf</tissue>
    </source>
</reference>
<proteinExistence type="predicted"/>
<dbReference type="EMBL" id="JAAMPC010000008">
    <property type="protein sequence ID" value="KAG2298613.1"/>
    <property type="molecule type" value="Genomic_DNA"/>
</dbReference>
<comment type="caution">
    <text evidence="1">The sequence shown here is derived from an EMBL/GenBank/DDBJ whole genome shotgun (WGS) entry which is preliminary data.</text>
</comment>
<protein>
    <submittedName>
        <fullName evidence="1">Uncharacterized protein</fullName>
    </submittedName>
</protein>
<organism evidence="1 2">
    <name type="scientific">Brassica carinata</name>
    <name type="common">Ethiopian mustard</name>
    <name type="synonym">Abyssinian cabbage</name>
    <dbReference type="NCBI Taxonomy" id="52824"/>
    <lineage>
        <taxon>Eukaryota</taxon>
        <taxon>Viridiplantae</taxon>
        <taxon>Streptophyta</taxon>
        <taxon>Embryophyta</taxon>
        <taxon>Tracheophyta</taxon>
        <taxon>Spermatophyta</taxon>
        <taxon>Magnoliopsida</taxon>
        <taxon>eudicotyledons</taxon>
        <taxon>Gunneridae</taxon>
        <taxon>Pentapetalae</taxon>
        <taxon>rosids</taxon>
        <taxon>malvids</taxon>
        <taxon>Brassicales</taxon>
        <taxon>Brassicaceae</taxon>
        <taxon>Brassiceae</taxon>
        <taxon>Brassica</taxon>
    </lineage>
</organism>
<name>A0A8X7RZZ6_BRACI</name>
<evidence type="ECO:0000313" key="2">
    <source>
        <dbReference type="Proteomes" id="UP000886595"/>
    </source>
</evidence>